<name>A0A8J4YKK3_CHIOP</name>
<proteinExistence type="predicted"/>
<evidence type="ECO:0000259" key="3">
    <source>
        <dbReference type="PROSITE" id="PS50118"/>
    </source>
</evidence>
<dbReference type="OrthoDB" id="5550281at2759"/>
<evidence type="ECO:0000256" key="2">
    <source>
        <dbReference type="SAM" id="MobiDB-lite"/>
    </source>
</evidence>
<organism evidence="4 5">
    <name type="scientific">Chionoecetes opilio</name>
    <name type="common">Atlantic snow crab</name>
    <name type="synonym">Cancer opilio</name>
    <dbReference type="NCBI Taxonomy" id="41210"/>
    <lineage>
        <taxon>Eukaryota</taxon>
        <taxon>Metazoa</taxon>
        <taxon>Ecdysozoa</taxon>
        <taxon>Arthropoda</taxon>
        <taxon>Crustacea</taxon>
        <taxon>Multicrustacea</taxon>
        <taxon>Malacostraca</taxon>
        <taxon>Eumalacostraca</taxon>
        <taxon>Eucarida</taxon>
        <taxon>Decapoda</taxon>
        <taxon>Pleocyemata</taxon>
        <taxon>Brachyura</taxon>
        <taxon>Eubrachyura</taxon>
        <taxon>Majoidea</taxon>
        <taxon>Majidae</taxon>
        <taxon>Chionoecetes</taxon>
    </lineage>
</organism>
<dbReference type="AlphaFoldDB" id="A0A8J4YKK3"/>
<reference evidence="4" key="1">
    <citation type="submission" date="2020-07" db="EMBL/GenBank/DDBJ databases">
        <title>The High-quality genome of the commercially important snow crab, Chionoecetes opilio.</title>
        <authorList>
            <person name="Jeong J.-H."/>
            <person name="Ryu S."/>
        </authorList>
    </citation>
    <scope>NUCLEOTIDE SEQUENCE</scope>
    <source>
        <strain evidence="4">MADBK_172401_WGS</strain>
        <tissue evidence="4">Digestive gland</tissue>
    </source>
</reference>
<protein>
    <recommendedName>
        <fullName evidence="3">HMG box domain-containing protein</fullName>
    </recommendedName>
</protein>
<comment type="caution">
    <text evidence="4">The sequence shown here is derived from an EMBL/GenBank/DDBJ whole genome shotgun (WGS) entry which is preliminary data.</text>
</comment>
<keyword evidence="1" id="KW-0238">DNA-binding</keyword>
<sequence length="230" mass="26342">MALRRLSMAHCYLRATGKVRLASRTTESVNIFGKGKPMCPGNAFTLFLKAQPRDGKNLKKYVYEAACKWNTLPKEEKSVFQLQAKELEKRYQQEISEWEVMMEQSGHGNLVQRQRQLTEGKNLAIQRSRHLLEHLNKESIQTVDEKEESLEPENLSHIKEAVKEDKSLVREAVEEEEEALIEGAVKEDESCVIEAVKNDLPVQDPDFISSKKPFSNRSKQKTVVKARSLS</sequence>
<dbReference type="GO" id="GO:0003677">
    <property type="term" value="F:DNA binding"/>
    <property type="evidence" value="ECO:0007669"/>
    <property type="project" value="UniProtKB-UniRule"/>
</dbReference>
<dbReference type="GO" id="GO:0005634">
    <property type="term" value="C:nucleus"/>
    <property type="evidence" value="ECO:0007669"/>
    <property type="project" value="UniProtKB-UniRule"/>
</dbReference>
<evidence type="ECO:0000313" key="5">
    <source>
        <dbReference type="Proteomes" id="UP000770661"/>
    </source>
</evidence>
<dbReference type="EMBL" id="JACEEZ010005970">
    <property type="protein sequence ID" value="KAG0725139.1"/>
    <property type="molecule type" value="Genomic_DNA"/>
</dbReference>
<evidence type="ECO:0000256" key="1">
    <source>
        <dbReference type="PROSITE-ProRule" id="PRU00267"/>
    </source>
</evidence>
<accession>A0A8J4YKK3</accession>
<keyword evidence="5" id="KW-1185">Reference proteome</keyword>
<dbReference type="InterPro" id="IPR036910">
    <property type="entry name" value="HMG_box_dom_sf"/>
</dbReference>
<dbReference type="InterPro" id="IPR009071">
    <property type="entry name" value="HMG_box_dom"/>
</dbReference>
<feature type="region of interest" description="Disordered" evidence="2">
    <location>
        <begin position="204"/>
        <end position="230"/>
    </location>
</feature>
<dbReference type="Gene3D" id="1.10.30.10">
    <property type="entry name" value="High mobility group box domain"/>
    <property type="match status" value="1"/>
</dbReference>
<dbReference type="SUPFAM" id="SSF47095">
    <property type="entry name" value="HMG-box"/>
    <property type="match status" value="1"/>
</dbReference>
<feature type="domain" description="HMG box" evidence="3">
    <location>
        <begin position="37"/>
        <end position="99"/>
    </location>
</feature>
<gene>
    <name evidence="4" type="ORF">GWK47_004800</name>
</gene>
<feature type="DNA-binding region" description="HMG box" evidence="1">
    <location>
        <begin position="37"/>
        <end position="99"/>
    </location>
</feature>
<dbReference type="PROSITE" id="PS50118">
    <property type="entry name" value="HMG_BOX_2"/>
    <property type="match status" value="1"/>
</dbReference>
<dbReference type="Proteomes" id="UP000770661">
    <property type="component" value="Unassembled WGS sequence"/>
</dbReference>
<keyword evidence="1" id="KW-0539">Nucleus</keyword>
<evidence type="ECO:0000313" key="4">
    <source>
        <dbReference type="EMBL" id="KAG0725139.1"/>
    </source>
</evidence>